<dbReference type="InterPro" id="IPR036881">
    <property type="entry name" value="Glyco_hydro_3_C_sf"/>
</dbReference>
<evidence type="ECO:0000256" key="2">
    <source>
        <dbReference type="ARBA" id="ARBA00004401"/>
    </source>
</evidence>
<evidence type="ECO:0000256" key="17">
    <source>
        <dbReference type="ARBA" id="ARBA00024983"/>
    </source>
</evidence>
<evidence type="ECO:0000256" key="18">
    <source>
        <dbReference type="ARBA" id="ARBA00039576"/>
    </source>
</evidence>
<evidence type="ECO:0000256" key="7">
    <source>
        <dbReference type="ARBA" id="ARBA00022692"/>
    </source>
</evidence>
<evidence type="ECO:0000256" key="9">
    <source>
        <dbReference type="ARBA" id="ARBA00022968"/>
    </source>
</evidence>
<protein>
    <recommendedName>
        <fullName evidence="18">Probable beta-glucosidase E</fullName>
        <ecNumber evidence="5">3.2.1.21</ecNumber>
    </recommendedName>
    <alternativeName>
        <fullName evidence="19">Beta-D-glucoside glucohydrolase E</fullName>
    </alternativeName>
    <alternativeName>
        <fullName evidence="20">Cellobiase E</fullName>
    </alternativeName>
    <alternativeName>
        <fullName evidence="21">Gentiobiase E</fullName>
    </alternativeName>
</protein>
<evidence type="ECO:0000313" key="25">
    <source>
        <dbReference type="EMBL" id="CRG86321.1"/>
    </source>
</evidence>
<dbReference type="EMBL" id="CVMT01000002">
    <property type="protein sequence ID" value="CRG86321.1"/>
    <property type="molecule type" value="Genomic_DNA"/>
</dbReference>
<organism evidence="25 26">
    <name type="scientific">Talaromyces islandicus</name>
    <name type="common">Penicillium islandicum</name>
    <dbReference type="NCBI Taxonomy" id="28573"/>
    <lineage>
        <taxon>Eukaryota</taxon>
        <taxon>Fungi</taxon>
        <taxon>Dikarya</taxon>
        <taxon>Ascomycota</taxon>
        <taxon>Pezizomycotina</taxon>
        <taxon>Eurotiomycetes</taxon>
        <taxon>Eurotiomycetidae</taxon>
        <taxon>Eurotiales</taxon>
        <taxon>Trichocomaceae</taxon>
        <taxon>Talaromyces</taxon>
        <taxon>Talaromyces sect. Islandici</taxon>
    </lineage>
</organism>
<feature type="domain" description="Fibronectin type III-like" evidence="24">
    <location>
        <begin position="889"/>
        <end position="970"/>
    </location>
</feature>
<comment type="catalytic activity">
    <reaction evidence="1">
        <text>Hydrolysis of terminal, non-reducing beta-D-glucosyl residues with release of beta-D-glucose.</text>
        <dbReference type="EC" id="3.2.1.21"/>
    </reaction>
</comment>
<keyword evidence="8" id="KW-0378">Hydrolase</keyword>
<dbReference type="OrthoDB" id="416222at2759"/>
<dbReference type="InterPro" id="IPR036962">
    <property type="entry name" value="Glyco_hydro_3_N_sf"/>
</dbReference>
<keyword evidence="14" id="KW-0119">Carbohydrate metabolism</keyword>
<evidence type="ECO:0000259" key="24">
    <source>
        <dbReference type="SMART" id="SM01217"/>
    </source>
</evidence>
<dbReference type="OMA" id="VVMESWI"/>
<keyword evidence="10 23" id="KW-1133">Transmembrane helix</keyword>
<keyword evidence="7 23" id="KW-0812">Transmembrane</keyword>
<feature type="transmembrane region" description="Helical" evidence="23">
    <location>
        <begin position="96"/>
        <end position="114"/>
    </location>
</feature>
<comment type="subcellular location">
    <subcellularLocation>
        <location evidence="2">Cell membrane</location>
        <topology evidence="2">Single-pass type II membrane protein</topology>
    </subcellularLocation>
</comment>
<dbReference type="GO" id="GO:0008422">
    <property type="term" value="F:beta-glucosidase activity"/>
    <property type="evidence" value="ECO:0007669"/>
    <property type="project" value="UniProtKB-EC"/>
</dbReference>
<evidence type="ECO:0000256" key="16">
    <source>
        <dbReference type="ARBA" id="ARBA00023326"/>
    </source>
</evidence>
<dbReference type="GO" id="GO:0005886">
    <property type="term" value="C:plasma membrane"/>
    <property type="evidence" value="ECO:0007669"/>
    <property type="project" value="UniProtKB-SubCell"/>
</dbReference>
<evidence type="ECO:0000256" key="8">
    <source>
        <dbReference type="ARBA" id="ARBA00022801"/>
    </source>
</evidence>
<evidence type="ECO:0000256" key="20">
    <source>
        <dbReference type="ARBA" id="ARBA00041599"/>
    </source>
</evidence>
<evidence type="ECO:0000256" key="5">
    <source>
        <dbReference type="ARBA" id="ARBA00012744"/>
    </source>
</evidence>
<evidence type="ECO:0000256" key="6">
    <source>
        <dbReference type="ARBA" id="ARBA00022475"/>
    </source>
</evidence>
<dbReference type="EC" id="3.2.1.21" evidence="5"/>
<evidence type="ECO:0000313" key="26">
    <source>
        <dbReference type="Proteomes" id="UP000054383"/>
    </source>
</evidence>
<comment type="similarity">
    <text evidence="4">Belongs to the glycosyl hydrolase 3 family.</text>
</comment>
<dbReference type="FunFam" id="3.40.50.1700:FF:000003">
    <property type="entry name" value="Probable beta-glucosidase"/>
    <property type="match status" value="1"/>
</dbReference>
<keyword evidence="6" id="KW-1003">Cell membrane</keyword>
<gene>
    <name evidence="25" type="ORF">PISL3812_03326</name>
</gene>
<proteinExistence type="inferred from homology"/>
<dbReference type="Pfam" id="PF00933">
    <property type="entry name" value="Glyco_hydro_3"/>
    <property type="match status" value="1"/>
</dbReference>
<feature type="compositionally biased region" description="Polar residues" evidence="22">
    <location>
        <begin position="7"/>
        <end position="23"/>
    </location>
</feature>
<dbReference type="InterPro" id="IPR050288">
    <property type="entry name" value="Cellulose_deg_GH3"/>
</dbReference>
<keyword evidence="16" id="KW-0624">Polysaccharide degradation</keyword>
<keyword evidence="26" id="KW-1185">Reference proteome</keyword>
<keyword evidence="9" id="KW-0735">Signal-anchor</keyword>
<dbReference type="Pfam" id="PF14310">
    <property type="entry name" value="Fn3-like"/>
    <property type="match status" value="1"/>
</dbReference>
<sequence length="1078" mass="119255">MARTKYQPVSQGNSVSLDHVSPSTEEQLNLISKHDNDRNWRSLDDIDASDLSDDDEAGDTMSASVKQNLLERDDTFVSKLRRAATVVKAFIVRNRLCLIATAGIIFIFLPLLSYQRSIRDFFWGKTSYESPPWYPSPRGGTSETWAHSYQKAKVMVQNMTLPEKVNITTGVGWSMGLCVGNTGPANEAGFPSLCLQDGPLGIRFADQITAFPAGLTTAATWNRTLFEERGYALGKEARGKGVNVLLGPSMGPLGIAPAGGRNWEGFSPDPVLSGIAAADTIKGIQKTGVMATAKHFILNEQEHFRQGREWVLPDAISSNIDDRALHEVFVWPFAESIRADVASVMCSYQMVNNSYACGNSKLLNGILKDELGFQGFVQSDWLAQRSGITSALAGLDMSMPGDGFAWADGNSFWGKQLTIAVLNGTMPMERLNDMVTRIVAAWYQLGQDEPGENPTSPNFSSWTDEEYGHLYEGSGDKTMGKVNDFVNVQGSGDGAHSITARKVAAEGTVLVKNEDGILPLDPQGPLLPESRQPYRVGIFGEDAGPGKGPNACADRGCNQGTLGSGWGSGAVEFPYLITPYDALKGSFDANNVEVQGFLTNEITDKDLENHDLCLAFVNSDSGEGYLKWSDVRGDRNDLYLQKYGDELVQKVANNCGGEKGNTVVIVHAVGPVVLENWIEHPRVKAVVLAHLPGEESGNALADVLFGRVDASGRLPYTIGKALEDYGESAQVLYFPNAVVPQVNFTDGLYIDYRYFDKHDISPRYEFGFGLSYTTFELSDLTISPVRDKSLLPAPRPEAPVAVPEYSKQKPDAKSALFPSGFKKIHKYIYPYLSDLSEIKQRHFDYPKGYKKKQRPSPAGGGAGGNPSLYETFVIVTANVTNTGNRTGQEVVQLYVSFPEHVEDRDEKFRDVIEFPVRVLRAFDKVELEPGETTKVEFSLTRKDLSFWSTRRQNWVMPVEGEFKIEPAYVAILHLHIKHKRIRAKRFPNPVNHQVRRMRRIIKHALFIVQDAQDTHVKTLRSMRGTREHTAHLERLKTLIERQSTEILPTWDLTNHGLAGSAHLGELSLGNAGVEFEYY</sequence>
<keyword evidence="13" id="KW-0325">Glycoprotein</keyword>
<feature type="region of interest" description="Disordered" evidence="22">
    <location>
        <begin position="1"/>
        <end position="23"/>
    </location>
</feature>
<evidence type="ECO:0000256" key="22">
    <source>
        <dbReference type="SAM" id="MobiDB-lite"/>
    </source>
</evidence>
<evidence type="ECO:0000256" key="3">
    <source>
        <dbReference type="ARBA" id="ARBA00004987"/>
    </source>
</evidence>
<dbReference type="Gene3D" id="3.40.50.1700">
    <property type="entry name" value="Glycoside hydrolase family 3 C-terminal domain"/>
    <property type="match status" value="1"/>
</dbReference>
<dbReference type="AlphaFoldDB" id="A0A0U1LUL5"/>
<dbReference type="SUPFAM" id="SSF51445">
    <property type="entry name" value="(Trans)glycosidases"/>
    <property type="match status" value="1"/>
</dbReference>
<evidence type="ECO:0000256" key="19">
    <source>
        <dbReference type="ARBA" id="ARBA00041269"/>
    </source>
</evidence>
<dbReference type="InterPro" id="IPR013783">
    <property type="entry name" value="Ig-like_fold"/>
</dbReference>
<evidence type="ECO:0000256" key="13">
    <source>
        <dbReference type="ARBA" id="ARBA00023180"/>
    </source>
</evidence>
<evidence type="ECO:0000256" key="15">
    <source>
        <dbReference type="ARBA" id="ARBA00023295"/>
    </source>
</evidence>
<dbReference type="InterPro" id="IPR002772">
    <property type="entry name" value="Glyco_hydro_3_C"/>
</dbReference>
<comment type="pathway">
    <text evidence="3">Glycan metabolism; cellulose degradation.</text>
</comment>
<dbReference type="Proteomes" id="UP000054383">
    <property type="component" value="Unassembled WGS sequence"/>
</dbReference>
<evidence type="ECO:0000256" key="12">
    <source>
        <dbReference type="ARBA" id="ARBA00023136"/>
    </source>
</evidence>
<dbReference type="SUPFAM" id="SSF52279">
    <property type="entry name" value="Beta-D-glucan exohydrolase, C-terminal domain"/>
    <property type="match status" value="1"/>
</dbReference>
<dbReference type="STRING" id="28573.A0A0U1LUL5"/>
<evidence type="ECO:0000256" key="4">
    <source>
        <dbReference type="ARBA" id="ARBA00005336"/>
    </source>
</evidence>
<keyword evidence="11" id="KW-0136">Cellulose degradation</keyword>
<dbReference type="PANTHER" id="PTHR42715:SF20">
    <property type="entry name" value="BETA-GLUCOSIDASE E-RELATED"/>
    <property type="match status" value="1"/>
</dbReference>
<keyword evidence="12 23" id="KW-0472">Membrane</keyword>
<evidence type="ECO:0000256" key="10">
    <source>
        <dbReference type="ARBA" id="ARBA00022989"/>
    </source>
</evidence>
<dbReference type="Pfam" id="PF01915">
    <property type="entry name" value="Glyco_hydro_3_C"/>
    <property type="match status" value="1"/>
</dbReference>
<dbReference type="FunFam" id="3.20.20.300:FF:000002">
    <property type="entry name" value="Probable beta-glucosidase"/>
    <property type="match status" value="1"/>
</dbReference>
<keyword evidence="15" id="KW-0326">Glycosidase</keyword>
<name>A0A0U1LUL5_TALIS</name>
<dbReference type="SMART" id="SM01217">
    <property type="entry name" value="Fn3_like"/>
    <property type="match status" value="1"/>
</dbReference>
<dbReference type="InterPro" id="IPR017853">
    <property type="entry name" value="GH"/>
</dbReference>
<evidence type="ECO:0000256" key="1">
    <source>
        <dbReference type="ARBA" id="ARBA00000448"/>
    </source>
</evidence>
<reference evidence="25 26" key="1">
    <citation type="submission" date="2015-04" db="EMBL/GenBank/DDBJ databases">
        <authorList>
            <person name="Syromyatnikov M.Y."/>
            <person name="Popov V.N."/>
        </authorList>
    </citation>
    <scope>NUCLEOTIDE SEQUENCE [LARGE SCALE GENOMIC DNA]</scope>
    <source>
        <strain evidence="25">WF-38-12</strain>
    </source>
</reference>
<dbReference type="GO" id="GO:0030245">
    <property type="term" value="P:cellulose catabolic process"/>
    <property type="evidence" value="ECO:0007669"/>
    <property type="project" value="UniProtKB-KW"/>
</dbReference>
<evidence type="ECO:0000256" key="21">
    <source>
        <dbReference type="ARBA" id="ARBA00041811"/>
    </source>
</evidence>
<evidence type="ECO:0000256" key="11">
    <source>
        <dbReference type="ARBA" id="ARBA00023001"/>
    </source>
</evidence>
<dbReference type="Gene3D" id="3.20.20.300">
    <property type="entry name" value="Glycoside hydrolase, family 3, N-terminal domain"/>
    <property type="match status" value="1"/>
</dbReference>
<dbReference type="InterPro" id="IPR026891">
    <property type="entry name" value="Fn3-like"/>
</dbReference>
<accession>A0A0U1LUL5</accession>
<dbReference type="InterPro" id="IPR001764">
    <property type="entry name" value="Glyco_hydro_3_N"/>
</dbReference>
<dbReference type="PANTHER" id="PTHR42715">
    <property type="entry name" value="BETA-GLUCOSIDASE"/>
    <property type="match status" value="1"/>
</dbReference>
<dbReference type="PRINTS" id="PR00133">
    <property type="entry name" value="GLHYDRLASE3"/>
</dbReference>
<evidence type="ECO:0000256" key="14">
    <source>
        <dbReference type="ARBA" id="ARBA00023277"/>
    </source>
</evidence>
<dbReference type="Gene3D" id="2.60.40.10">
    <property type="entry name" value="Immunoglobulins"/>
    <property type="match status" value="1"/>
</dbReference>
<comment type="function">
    <text evidence="17">Beta-glucosidases are one of a number of cellulolytic enzymes involved in the degradation of cellulosic biomass. Catalyzes the last step releasing glucose from the inhibitory cellobiose.</text>
</comment>
<evidence type="ECO:0000256" key="23">
    <source>
        <dbReference type="SAM" id="Phobius"/>
    </source>
</evidence>